<feature type="region of interest" description="Disordered" evidence="1">
    <location>
        <begin position="375"/>
        <end position="403"/>
    </location>
</feature>
<reference evidence="2" key="1">
    <citation type="submission" date="2021-05" db="EMBL/GenBank/DDBJ databases">
        <authorList>
            <person name="Pietrasiak N."/>
            <person name="Ward R."/>
            <person name="Stajich J.E."/>
            <person name="Kurbessoian T."/>
        </authorList>
    </citation>
    <scope>NUCLEOTIDE SEQUENCE</scope>
    <source>
        <strain evidence="2">HA4357-MV3</strain>
    </source>
</reference>
<feature type="compositionally biased region" description="Polar residues" evidence="1">
    <location>
        <begin position="376"/>
        <end position="403"/>
    </location>
</feature>
<feature type="compositionally biased region" description="Polar residues" evidence="1">
    <location>
        <begin position="791"/>
        <end position="807"/>
    </location>
</feature>
<feature type="compositionally biased region" description="Polar residues" evidence="1">
    <location>
        <begin position="191"/>
        <end position="216"/>
    </location>
</feature>
<organism evidence="2 3">
    <name type="scientific">Pelatocladus maniniholoensis HA4357-MV3</name>
    <dbReference type="NCBI Taxonomy" id="1117104"/>
    <lineage>
        <taxon>Bacteria</taxon>
        <taxon>Bacillati</taxon>
        <taxon>Cyanobacteriota</taxon>
        <taxon>Cyanophyceae</taxon>
        <taxon>Nostocales</taxon>
        <taxon>Nostocaceae</taxon>
        <taxon>Pelatocladus</taxon>
    </lineage>
</organism>
<dbReference type="EMBL" id="JAHHHW010000131">
    <property type="protein sequence ID" value="MBW4434458.1"/>
    <property type="molecule type" value="Genomic_DNA"/>
</dbReference>
<feature type="compositionally biased region" description="Polar residues" evidence="1">
    <location>
        <begin position="160"/>
        <end position="173"/>
    </location>
</feature>
<evidence type="ECO:0000256" key="1">
    <source>
        <dbReference type="SAM" id="MobiDB-lite"/>
    </source>
</evidence>
<dbReference type="Proteomes" id="UP000813215">
    <property type="component" value="Unassembled WGS sequence"/>
</dbReference>
<evidence type="ECO:0000313" key="3">
    <source>
        <dbReference type="Proteomes" id="UP000813215"/>
    </source>
</evidence>
<feature type="compositionally biased region" description="Polar residues" evidence="1">
    <location>
        <begin position="564"/>
        <end position="591"/>
    </location>
</feature>
<proteinExistence type="predicted"/>
<comment type="caution">
    <text evidence="2">The sequence shown here is derived from an EMBL/GenBank/DDBJ whole genome shotgun (WGS) entry which is preliminary data.</text>
</comment>
<feature type="region of interest" description="Disordered" evidence="1">
    <location>
        <begin position="183"/>
        <end position="218"/>
    </location>
</feature>
<accession>A0A9E3LVA6</accession>
<gene>
    <name evidence="2" type="ORF">KME28_22765</name>
</gene>
<protein>
    <submittedName>
        <fullName evidence="2">Uncharacterized protein</fullName>
    </submittedName>
</protein>
<feature type="compositionally biased region" description="Polar residues" evidence="1">
    <location>
        <begin position="1061"/>
        <end position="1082"/>
    </location>
</feature>
<feature type="region of interest" description="Disordered" evidence="1">
    <location>
        <begin position="154"/>
        <end position="173"/>
    </location>
</feature>
<sequence length="1123" mass="125933">METKYPSTPNQNWQDAVEPRLMKRVQRPLVQFGVSDNQLARAIQSRTRRVSHRLPLLTKLIQPWIDNIGYFQFQLNPNDHILSLPDFDSSYELPDINAAFDSQSPAKTSIPIQLLSNNNTEEITKKRVPKFTLITQAKHQPSHHKQPLSSLDLAEDENHTSSTNNPKQNISLSPGAIATSQSILSPRQEPQKNASSPSPSVIKNSELAANTSQTTPKLDLENQLQRRLFRPIIQPGLLNFKLADVVQLRMLPLSDRLPLLTQLAQHQPHKQNLQIQKKSDDQIYRLSDFDSSQDLTKSVNSQAIAKSIVSDPEANKVNISDVNSNLKTAKTTIIPIQRKHQNIANVEQFSTNDPKQNISLSPGAIATSKPILTLGQEPQKNTSSVSPSVIKNSELAANTSQTTPKLDLENQLQRRLFRPIIQPGLLNFKLADVVQLRMLPLSDRLPLLTQLAQHQPHKQNLQIQKKSDDQIYRLSDFDSSQDLTKSVNSQAIAKSIVSDPEANKVNISDVNSNLKTAKTTIIPIQRKHQNIANVEQFSTNDPKQNISLSPGAIATSKPILTLGQEPQKNTSSVSPSVIKNSELAANTSQTTPKLDLENQLQRRLFRPIIQPGLLNFKLADVVQLRMLPLSDRLPLLTQLAQHQPHKQNLQIQKKSDDQIYKLSDFDSEINSPELASKFTLNGETFLTQQPHRINQTNKPRGSANSRKLKANKPIIVQAKIKHPFTHQMLVEMDNHVNLPSASVIRLKRNSTTTIPAQAIKQFIDQQKTLLPSSVVTQNNGLASSSIPMNAREQTAQKKSNSTPNHQVHSSEQKLQRRLQRPLIQSSIIGSQLVRIIHTRKHQLTNSQPLLAQLVQRQHSRYNNQTQLNLKVDVERSPQEFRHPSDLKVIATEDSSPTNPSKFQVIKRSQPHEQPMAIASPRQNSSNFTQQSLQSVKPMTVSRSKFSGFSNYADIVDSPRSAKPMTAILPPKDHVVETQSLAPQQRTVVPTNENNRKIQRSTVRPLVKEINRKKLPSSPIMPLVVSNSSLFEKSKARLQPTNLVMSGTHNSFINRAQASATIPSNSSQMKDTQSHTNNQNNSVRIKESDRESAIDVDDLADRVMQKVMRQLAIESERRGGSQWP</sequence>
<name>A0A9E3LVA6_9NOST</name>
<dbReference type="AlphaFoldDB" id="A0A9E3LVA6"/>
<feature type="region of interest" description="Disordered" evidence="1">
    <location>
        <begin position="1061"/>
        <end position="1091"/>
    </location>
</feature>
<feature type="region of interest" description="Disordered" evidence="1">
    <location>
        <begin position="791"/>
        <end position="814"/>
    </location>
</feature>
<evidence type="ECO:0000313" key="2">
    <source>
        <dbReference type="EMBL" id="MBW4434458.1"/>
    </source>
</evidence>
<reference evidence="2" key="2">
    <citation type="journal article" date="2022" name="Microbiol. Resour. Announc.">
        <title>Metagenome Sequencing to Explore Phylogenomics of Terrestrial Cyanobacteria.</title>
        <authorList>
            <person name="Ward R.D."/>
            <person name="Stajich J.E."/>
            <person name="Johansen J.R."/>
            <person name="Huntemann M."/>
            <person name="Clum A."/>
            <person name="Foster B."/>
            <person name="Foster B."/>
            <person name="Roux S."/>
            <person name="Palaniappan K."/>
            <person name="Varghese N."/>
            <person name="Mukherjee S."/>
            <person name="Reddy T.B.K."/>
            <person name="Daum C."/>
            <person name="Copeland A."/>
            <person name="Chen I.A."/>
            <person name="Ivanova N.N."/>
            <person name="Kyrpides N.C."/>
            <person name="Shapiro N."/>
            <person name="Eloe-Fadrosh E.A."/>
            <person name="Pietrasiak N."/>
        </authorList>
    </citation>
    <scope>NUCLEOTIDE SEQUENCE</scope>
    <source>
        <strain evidence="2">HA4357-MV3</strain>
    </source>
</reference>
<feature type="region of interest" description="Disordered" evidence="1">
    <location>
        <begin position="562"/>
        <end position="591"/>
    </location>
</feature>